<protein>
    <submittedName>
        <fullName evidence="1">2101_t:CDS:1</fullName>
    </submittedName>
</protein>
<keyword evidence="2" id="KW-1185">Reference proteome</keyword>
<evidence type="ECO:0000313" key="2">
    <source>
        <dbReference type="Proteomes" id="UP000789572"/>
    </source>
</evidence>
<feature type="non-terminal residue" evidence="1">
    <location>
        <position position="1"/>
    </location>
</feature>
<evidence type="ECO:0000313" key="1">
    <source>
        <dbReference type="EMBL" id="CAG8618033.1"/>
    </source>
</evidence>
<proteinExistence type="predicted"/>
<dbReference type="Proteomes" id="UP000789572">
    <property type="component" value="Unassembled WGS sequence"/>
</dbReference>
<comment type="caution">
    <text evidence="1">The sequence shown here is derived from an EMBL/GenBank/DDBJ whole genome shotgun (WGS) entry which is preliminary data.</text>
</comment>
<reference evidence="1" key="1">
    <citation type="submission" date="2021-06" db="EMBL/GenBank/DDBJ databases">
        <authorList>
            <person name="Kallberg Y."/>
            <person name="Tangrot J."/>
            <person name="Rosling A."/>
        </authorList>
    </citation>
    <scope>NUCLEOTIDE SEQUENCE</scope>
    <source>
        <strain evidence="1">IA702</strain>
    </source>
</reference>
<dbReference type="AlphaFoldDB" id="A0A9N9CXW8"/>
<sequence length="64" mass="7390">GVVHSLPASRRTGKYVPLELPDVDNNNQMCMVDPFGQWKMTLHVLGRNTIAFKNQKDSNWYNRT</sequence>
<dbReference type="EMBL" id="CAJVPJ010002303">
    <property type="protein sequence ID" value="CAG8618033.1"/>
    <property type="molecule type" value="Genomic_DNA"/>
</dbReference>
<organism evidence="1 2">
    <name type="scientific">Paraglomus occultum</name>
    <dbReference type="NCBI Taxonomy" id="144539"/>
    <lineage>
        <taxon>Eukaryota</taxon>
        <taxon>Fungi</taxon>
        <taxon>Fungi incertae sedis</taxon>
        <taxon>Mucoromycota</taxon>
        <taxon>Glomeromycotina</taxon>
        <taxon>Glomeromycetes</taxon>
        <taxon>Paraglomerales</taxon>
        <taxon>Paraglomeraceae</taxon>
        <taxon>Paraglomus</taxon>
    </lineage>
</organism>
<gene>
    <name evidence="1" type="ORF">POCULU_LOCUS8282</name>
</gene>
<accession>A0A9N9CXW8</accession>
<name>A0A9N9CXW8_9GLOM</name>